<feature type="chain" id="PRO_5015609495" evidence="2">
    <location>
        <begin position="30"/>
        <end position="284"/>
    </location>
</feature>
<evidence type="ECO:0000313" key="4">
    <source>
        <dbReference type="EMBL" id="POF34890.1"/>
    </source>
</evidence>
<dbReference type="RefSeq" id="WP_103221391.1">
    <property type="nucleotide sequence ID" value="NZ_PPCN01000001.1"/>
</dbReference>
<name>A0A2S3V4T2_9HYPH</name>
<comment type="caution">
    <text evidence="4">The sequence shown here is derived from an EMBL/GenBank/DDBJ whole genome shotgun (WGS) entry which is preliminary data.</text>
</comment>
<dbReference type="OrthoDB" id="9796586at2"/>
<proteinExistence type="predicted"/>
<keyword evidence="5" id="KW-1185">Reference proteome</keyword>
<dbReference type="PANTHER" id="PTHR35936">
    <property type="entry name" value="MEMBRANE-BOUND LYTIC MUREIN TRANSGLYCOSYLASE F"/>
    <property type="match status" value="1"/>
</dbReference>
<gene>
    <name evidence="4" type="ORF">CLV41_1011350</name>
</gene>
<dbReference type="Gene3D" id="3.40.190.10">
    <property type="entry name" value="Periplasmic binding protein-like II"/>
    <property type="match status" value="2"/>
</dbReference>
<dbReference type="PROSITE" id="PS51257">
    <property type="entry name" value="PROKAR_LIPOPROTEIN"/>
    <property type="match status" value="1"/>
</dbReference>
<dbReference type="InterPro" id="IPR001638">
    <property type="entry name" value="Solute-binding_3/MltF_N"/>
</dbReference>
<sequence>MSRSLVKPLVAGAVIAISCAALSAGPATAQDSQVRVPNFWDPKAVHDRPAAIPDKIQFLATDDYPPFVFRDPQGRLTGFNVDLARALCQELGSSCSLRIKDFEVLLPALEEEEGDAVISGLSRSLPSTRRLNFTDDYLKLPARFVVPKDQAETFDEQKLTGKAIAVETGSRYEAFVTRFWPEANVLSLESEAAAREAVMSGKADAHFGDGLSLSFWLPSEAAEGCCAFAGGPWLEAGYFDQGMAIVTRQSDPERAAALNYALRQLHQKGVYRELYLRYFPLSFY</sequence>
<keyword evidence="1 2" id="KW-0732">Signal</keyword>
<dbReference type="Pfam" id="PF00497">
    <property type="entry name" value="SBP_bac_3"/>
    <property type="match status" value="1"/>
</dbReference>
<dbReference type="AlphaFoldDB" id="A0A2S3V4T2"/>
<evidence type="ECO:0000256" key="1">
    <source>
        <dbReference type="ARBA" id="ARBA00022729"/>
    </source>
</evidence>
<dbReference type="PANTHER" id="PTHR35936:SF35">
    <property type="entry name" value="L-CYSTINE-BINDING PROTEIN TCYJ"/>
    <property type="match status" value="1"/>
</dbReference>
<feature type="signal peptide" evidence="2">
    <location>
        <begin position="1"/>
        <end position="29"/>
    </location>
</feature>
<evidence type="ECO:0000313" key="5">
    <source>
        <dbReference type="Proteomes" id="UP000236959"/>
    </source>
</evidence>
<dbReference type="SMART" id="SM00062">
    <property type="entry name" value="PBPb"/>
    <property type="match status" value="1"/>
</dbReference>
<accession>A0A2S3V4T2</accession>
<organism evidence="4 5">
    <name type="scientific">Roseibium marinum</name>
    <dbReference type="NCBI Taxonomy" id="281252"/>
    <lineage>
        <taxon>Bacteria</taxon>
        <taxon>Pseudomonadati</taxon>
        <taxon>Pseudomonadota</taxon>
        <taxon>Alphaproteobacteria</taxon>
        <taxon>Hyphomicrobiales</taxon>
        <taxon>Stappiaceae</taxon>
        <taxon>Roseibium</taxon>
    </lineage>
</organism>
<dbReference type="Proteomes" id="UP000236959">
    <property type="component" value="Unassembled WGS sequence"/>
</dbReference>
<evidence type="ECO:0000256" key="2">
    <source>
        <dbReference type="SAM" id="SignalP"/>
    </source>
</evidence>
<dbReference type="EMBL" id="PPCN01000001">
    <property type="protein sequence ID" value="POF34890.1"/>
    <property type="molecule type" value="Genomic_DNA"/>
</dbReference>
<protein>
    <submittedName>
        <fullName evidence="4">Polar amino acid transport system substrate-binding protein</fullName>
    </submittedName>
</protein>
<dbReference type="SUPFAM" id="SSF53850">
    <property type="entry name" value="Periplasmic binding protein-like II"/>
    <property type="match status" value="1"/>
</dbReference>
<reference evidence="4 5" key="1">
    <citation type="submission" date="2018-01" db="EMBL/GenBank/DDBJ databases">
        <title>Genomic Encyclopedia of Archaeal and Bacterial Type Strains, Phase II (KMG-II): from individual species to whole genera.</title>
        <authorList>
            <person name="Goeker M."/>
        </authorList>
    </citation>
    <scope>NUCLEOTIDE SEQUENCE [LARGE SCALE GENOMIC DNA]</scope>
    <source>
        <strain evidence="4 5">DSM 17023</strain>
    </source>
</reference>
<evidence type="ECO:0000259" key="3">
    <source>
        <dbReference type="SMART" id="SM00062"/>
    </source>
</evidence>
<feature type="domain" description="Solute-binding protein family 3/N-terminal" evidence="3">
    <location>
        <begin position="55"/>
        <end position="280"/>
    </location>
</feature>